<reference evidence="1 2" key="1">
    <citation type="journal article" date="2024" name="Chem. Sci.">
        <title>Discovery of megapolipeptins by genome mining of a Burkholderiales bacteria collection.</title>
        <authorList>
            <person name="Paulo B.S."/>
            <person name="Recchia M.J.J."/>
            <person name="Lee S."/>
            <person name="Fergusson C.H."/>
            <person name="Romanowski S.B."/>
            <person name="Hernandez A."/>
            <person name="Krull N."/>
            <person name="Liu D.Y."/>
            <person name="Cavanagh H."/>
            <person name="Bos A."/>
            <person name="Gray C.A."/>
            <person name="Murphy B.T."/>
            <person name="Linington R.G."/>
            <person name="Eustaquio A.S."/>
        </authorList>
    </citation>
    <scope>NUCLEOTIDE SEQUENCE [LARGE SCALE GENOMIC DNA]</scope>
    <source>
        <strain evidence="1 2">RL17-379-BIB-C</strain>
    </source>
</reference>
<proteinExistence type="predicted"/>
<evidence type="ECO:0000313" key="2">
    <source>
        <dbReference type="Proteomes" id="UP001629288"/>
    </source>
</evidence>
<comment type="caution">
    <text evidence="1">The sequence shown here is derived from an EMBL/GenBank/DDBJ whole genome shotgun (WGS) entry which is preliminary data.</text>
</comment>
<feature type="non-terminal residue" evidence="1">
    <location>
        <position position="64"/>
    </location>
</feature>
<evidence type="ECO:0008006" key="3">
    <source>
        <dbReference type="Google" id="ProtNLM"/>
    </source>
</evidence>
<dbReference type="RefSeq" id="WP_408131902.1">
    <property type="nucleotide sequence ID" value="NZ_JAQQDH010000032.1"/>
</dbReference>
<protein>
    <recommendedName>
        <fullName evidence="3">Transposase</fullName>
    </recommendedName>
</protein>
<dbReference type="EMBL" id="JAQQDH010000032">
    <property type="protein sequence ID" value="MFM0448639.1"/>
    <property type="molecule type" value="Genomic_DNA"/>
</dbReference>
<evidence type="ECO:0000313" key="1">
    <source>
        <dbReference type="EMBL" id="MFM0448639.1"/>
    </source>
</evidence>
<sequence length="64" mass="7531">MRIDDGFMERPLRGSRSMRNLLFPRATLFSHNNVRHKRSVRCKDFDERVRVALMLLKLGLGCGR</sequence>
<gene>
    <name evidence="1" type="ORF">PQR00_34220</name>
</gene>
<accession>A0ABW9CBI3</accession>
<dbReference type="Proteomes" id="UP001629288">
    <property type="component" value="Unassembled WGS sequence"/>
</dbReference>
<name>A0ABW9CBI3_9BURK</name>
<keyword evidence="2" id="KW-1185">Reference proteome</keyword>
<organism evidence="1 2">
    <name type="scientific">Paraburkholderia strydomiana</name>
    <dbReference type="NCBI Taxonomy" id="1245417"/>
    <lineage>
        <taxon>Bacteria</taxon>
        <taxon>Pseudomonadati</taxon>
        <taxon>Pseudomonadota</taxon>
        <taxon>Betaproteobacteria</taxon>
        <taxon>Burkholderiales</taxon>
        <taxon>Burkholderiaceae</taxon>
        <taxon>Paraburkholderia</taxon>
    </lineage>
</organism>